<dbReference type="PANTHER" id="PTHR24092">
    <property type="entry name" value="PROBABLE PHOSPHOLIPID-TRANSPORTING ATPASE"/>
    <property type="match status" value="1"/>
</dbReference>
<dbReference type="PANTHER" id="PTHR24092:SF157">
    <property type="entry name" value="PHOSPHOLIPID-TRANSPORTING ATPASE"/>
    <property type="match status" value="1"/>
</dbReference>
<name>A0A6J5UL39_PRUAR</name>
<dbReference type="EMBL" id="CAEKDK010000004">
    <property type="protein sequence ID" value="CAB4276841.1"/>
    <property type="molecule type" value="Genomic_DNA"/>
</dbReference>
<dbReference type="Proteomes" id="UP000507222">
    <property type="component" value="Unassembled WGS sequence"/>
</dbReference>
<dbReference type="Gene3D" id="3.40.1110.10">
    <property type="entry name" value="Calcium-transporting ATPase, cytoplasmic domain N"/>
    <property type="match status" value="1"/>
</dbReference>
<protein>
    <submittedName>
        <fullName evidence="1">Uncharacterized protein</fullName>
    </submittedName>
</protein>
<dbReference type="GO" id="GO:0045332">
    <property type="term" value="P:phospholipid translocation"/>
    <property type="evidence" value="ECO:0007669"/>
    <property type="project" value="TreeGrafter"/>
</dbReference>
<dbReference type="GO" id="GO:0000166">
    <property type="term" value="F:nucleotide binding"/>
    <property type="evidence" value="ECO:0007669"/>
    <property type="project" value="InterPro"/>
</dbReference>
<evidence type="ECO:0000313" key="2">
    <source>
        <dbReference type="Proteomes" id="UP000507222"/>
    </source>
</evidence>
<dbReference type="GO" id="GO:0005886">
    <property type="term" value="C:plasma membrane"/>
    <property type="evidence" value="ECO:0007669"/>
    <property type="project" value="TreeGrafter"/>
</dbReference>
<organism evidence="1 2">
    <name type="scientific">Prunus armeniaca</name>
    <name type="common">Apricot</name>
    <name type="synonym">Armeniaca vulgaris</name>
    <dbReference type="NCBI Taxonomy" id="36596"/>
    <lineage>
        <taxon>Eukaryota</taxon>
        <taxon>Viridiplantae</taxon>
        <taxon>Streptophyta</taxon>
        <taxon>Embryophyta</taxon>
        <taxon>Tracheophyta</taxon>
        <taxon>Spermatophyta</taxon>
        <taxon>Magnoliopsida</taxon>
        <taxon>eudicotyledons</taxon>
        <taxon>Gunneridae</taxon>
        <taxon>Pentapetalae</taxon>
        <taxon>rosids</taxon>
        <taxon>fabids</taxon>
        <taxon>Rosales</taxon>
        <taxon>Rosaceae</taxon>
        <taxon>Amygdaloideae</taxon>
        <taxon>Amygdaleae</taxon>
        <taxon>Prunus</taxon>
    </lineage>
</organism>
<dbReference type="SUPFAM" id="SSF81660">
    <property type="entry name" value="Metal cation-transporting ATPase, ATP-binding domain N"/>
    <property type="match status" value="1"/>
</dbReference>
<dbReference type="GO" id="GO:0140326">
    <property type="term" value="F:ATPase-coupled intramembrane lipid transporter activity"/>
    <property type="evidence" value="ECO:0007669"/>
    <property type="project" value="TreeGrafter"/>
</dbReference>
<gene>
    <name evidence="1" type="ORF">CURHAP_LOCUS26144</name>
</gene>
<accession>A0A6J5UL39</accession>
<sequence>MHQGTYLYGFSSFQCELSGVMRIRILGSGVVADVHAMHISGRKGAGNASLPSLFSASLNFSASQSCVMFEFSVGDISTERAVLGGQRHRQNSSANNSRISYVEEETAIKGFNFRDDKPMNKKWIYRSNLSDATLFFRVKALCHTNIPVEEDDQIHKLKYKAESPEESLISPLQRRLRGKKYKLLNLLEFCRARERMSVILSNEDGQIFLLFEGADNIIFDRLAENGRTYLLKYET</sequence>
<proteinExistence type="predicted"/>
<reference evidence="1 2" key="1">
    <citation type="submission" date="2020-05" db="EMBL/GenBank/DDBJ databases">
        <authorList>
            <person name="Campoy J."/>
            <person name="Schneeberger K."/>
            <person name="Spophaly S."/>
        </authorList>
    </citation>
    <scope>NUCLEOTIDE SEQUENCE [LARGE SCALE GENOMIC DNA]</scope>
    <source>
        <strain evidence="1">PruArmRojPasFocal</strain>
    </source>
</reference>
<evidence type="ECO:0000313" key="1">
    <source>
        <dbReference type="EMBL" id="CAB4276841.1"/>
    </source>
</evidence>
<dbReference type="AlphaFoldDB" id="A0A6J5UL39"/>
<dbReference type="InterPro" id="IPR023299">
    <property type="entry name" value="ATPase_P-typ_cyto_dom_N"/>
</dbReference>